<feature type="compositionally biased region" description="Basic and acidic residues" evidence="1">
    <location>
        <begin position="195"/>
        <end position="209"/>
    </location>
</feature>
<feature type="compositionally biased region" description="Basic residues" evidence="1">
    <location>
        <begin position="611"/>
        <end position="627"/>
    </location>
</feature>
<feature type="compositionally biased region" description="Basic and acidic residues" evidence="1">
    <location>
        <begin position="32"/>
        <end position="43"/>
    </location>
</feature>
<feature type="compositionally biased region" description="Low complexity" evidence="1">
    <location>
        <begin position="417"/>
        <end position="443"/>
    </location>
</feature>
<feature type="region of interest" description="Disordered" evidence="1">
    <location>
        <begin position="1"/>
        <end position="847"/>
    </location>
</feature>
<feature type="compositionally biased region" description="Basic residues" evidence="1">
    <location>
        <begin position="481"/>
        <end position="512"/>
    </location>
</feature>
<feature type="compositionally biased region" description="Basic and acidic residues" evidence="1">
    <location>
        <begin position="58"/>
        <end position="74"/>
    </location>
</feature>
<reference evidence="2 3" key="1">
    <citation type="submission" date="2019-10" db="EMBL/GenBank/DDBJ databases">
        <title>Streptomyces smaragdinus sp. nov. and Streptomyces fabii sp. nov., isolated from the gut of fungus growing-termite Macrotermes natalensis.</title>
        <authorList>
            <person name="Schwitalla J."/>
            <person name="Benndorf R."/>
            <person name="Martin K."/>
            <person name="De Beer W."/>
            <person name="Kaster A.-K."/>
            <person name="Vollmers J."/>
            <person name="Poulsen M."/>
            <person name="Beemelmanns C."/>
        </authorList>
    </citation>
    <scope>NUCLEOTIDE SEQUENCE [LARGE SCALE GENOMIC DNA]</scope>
    <source>
        <strain evidence="2 3">RB5</strain>
    </source>
</reference>
<feature type="compositionally biased region" description="Basic residues" evidence="1">
    <location>
        <begin position="329"/>
        <end position="360"/>
    </location>
</feature>
<feature type="compositionally biased region" description="Basic and acidic residues" evidence="1">
    <location>
        <begin position="266"/>
        <end position="280"/>
    </location>
</feature>
<proteinExistence type="predicted"/>
<evidence type="ECO:0000256" key="1">
    <source>
        <dbReference type="SAM" id="MobiDB-lite"/>
    </source>
</evidence>
<sequence length="887" mass="99733">MARRPDRGRRRYRRRWPRRHGLAVRRGLGTRELPRPRQPDGRPGRRAAAGADQGSEAADPRQRGETAHTRHEPAGHGPVVQQCRPRAERPGLLAHQGPGGGRLPRLRQHRTPEVAQRRRRVPQGRGRAGAVRRDGALGARPGAGGAGHVRARHARLRRVRGEAHRVQRRRRPLQQAARGIPRPGFPPRPPVGGESGDRPHERGAGDPHRGPQAAQHGSRVGRFRRRRGGVHGPAEAGLRRAGQGRDDGNPLAVPASQRRCRQGHHGNHDLRPDDQSDRPVQHHPPRRVRDLAEQHGHRYAPGRQRSLGHRAPDGHGLHEGPGRGLRPPHPGHRAHHRHRRCRGRRQGRTAGGRRVRRRQGRQPGPPGGGRPPRRAQQAGPQTRLQRHRPGGPGHGPDVPAPDGREPPGRTAPGIHPPGGVRLRPGPVLRPVVVVRGRRTAAGGRARRRPRNGGRPAGDLPASRARNADRAGDGCVADGAGTRRHRGLPADRPRHRPGHVLPRAGRRRPRLGRRGLAGGESRPQRAPDHDRPRPGGHPPRPGPLRRLSPAPDHLQRPDHRPRPGHHTRHALRLHRREPHRRHQTVGRHDHLRVRRRAQDHRVDRLQPAPLRLRVRRPAPGDRRRRRSRPLPDHPPLRRPRPGHRRTCHRTDHRRRPHHPTPCGLPVQRPGHHGSAGPHHLVHLRPGRTAADPHRPTRAHHVVHLRRRPAHRRPPAGRHPDQHQVRRPRLPRRADRPRRGRPPPGIRRAGQSAPAHRPGRAHHRLHVRRPRPPGVRGRSAGCGHPAALRRRRAAGRIHGPVRRRGQHHARRLRPPDADHRARRWDHRPGVDRGRLPGAPDRTGRLGGTVDVGRRGELHRIHRRDRSDDALRVRPLRPAHGPHGVRRRAL</sequence>
<feature type="compositionally biased region" description="Basic and acidic residues" evidence="1">
    <location>
        <begin position="310"/>
        <end position="321"/>
    </location>
</feature>
<dbReference type="AlphaFoldDB" id="A0A7K0CAV5"/>
<feature type="compositionally biased region" description="Basic and acidic residues" evidence="1">
    <location>
        <begin position="521"/>
        <end position="532"/>
    </location>
</feature>
<feature type="compositionally biased region" description="Basic residues" evidence="1">
    <location>
        <begin position="785"/>
        <end position="810"/>
    </location>
</feature>
<protein>
    <submittedName>
        <fullName evidence="2">Uncharacterized protein</fullName>
    </submittedName>
</protein>
<feature type="compositionally biased region" description="Basic residues" evidence="1">
    <location>
        <begin position="149"/>
        <end position="158"/>
    </location>
</feature>
<feature type="compositionally biased region" description="Basic residues" evidence="1">
    <location>
        <begin position="1"/>
        <end position="23"/>
    </location>
</feature>
<name>A0A7K0CAV5_9ACTN</name>
<organism evidence="2 3">
    <name type="scientific">Streptomyces smaragdinus</name>
    <dbReference type="NCBI Taxonomy" id="2585196"/>
    <lineage>
        <taxon>Bacteria</taxon>
        <taxon>Bacillati</taxon>
        <taxon>Actinomycetota</taxon>
        <taxon>Actinomycetes</taxon>
        <taxon>Kitasatosporales</taxon>
        <taxon>Streptomycetaceae</taxon>
        <taxon>Streptomyces</taxon>
    </lineage>
</organism>
<dbReference type="Proteomes" id="UP000466345">
    <property type="component" value="Unassembled WGS sequence"/>
</dbReference>
<comment type="caution">
    <text evidence="2">The sequence shown here is derived from an EMBL/GenBank/DDBJ whole genome shotgun (WGS) entry which is preliminary data.</text>
</comment>
<accession>A0A7K0CAV5</accession>
<evidence type="ECO:0000313" key="3">
    <source>
        <dbReference type="Proteomes" id="UP000466345"/>
    </source>
</evidence>
<feature type="compositionally biased region" description="Basic residues" evidence="1">
    <location>
        <begin position="635"/>
        <end position="657"/>
    </location>
</feature>
<feature type="compositionally biased region" description="Low complexity" evidence="1">
    <location>
        <begin position="46"/>
        <end position="57"/>
    </location>
</feature>
<feature type="compositionally biased region" description="Basic residues" evidence="1">
    <location>
        <begin position="694"/>
        <end position="714"/>
    </location>
</feature>
<dbReference type="EMBL" id="WEGJ01000002">
    <property type="protein sequence ID" value="MQY10575.1"/>
    <property type="molecule type" value="Genomic_DNA"/>
</dbReference>
<evidence type="ECO:0000313" key="2">
    <source>
        <dbReference type="EMBL" id="MQY10575.1"/>
    </source>
</evidence>
<feature type="compositionally biased region" description="Low complexity" evidence="1">
    <location>
        <begin position="374"/>
        <end position="383"/>
    </location>
</feature>
<feature type="region of interest" description="Disordered" evidence="1">
    <location>
        <begin position="866"/>
        <end position="887"/>
    </location>
</feature>
<feature type="compositionally biased region" description="Basic residues" evidence="1">
    <location>
        <begin position="755"/>
        <end position="769"/>
    </location>
</feature>
<gene>
    <name evidence="2" type="ORF">SRB5_06860</name>
</gene>
<feature type="compositionally biased region" description="Basic and acidic residues" evidence="1">
    <location>
        <begin position="287"/>
        <end position="296"/>
    </location>
</feature>
<feature type="compositionally biased region" description="Low complexity" evidence="1">
    <location>
        <begin position="173"/>
        <end position="182"/>
    </location>
</feature>
<keyword evidence="3" id="KW-1185">Reference proteome</keyword>
<feature type="compositionally biased region" description="Basic residues" evidence="1">
    <location>
        <begin position="561"/>
        <end position="597"/>
    </location>
</feature>
<feature type="compositionally biased region" description="Basic residues" evidence="1">
    <location>
        <begin position="219"/>
        <end position="229"/>
    </location>
</feature>
<feature type="compositionally biased region" description="Basic residues" evidence="1">
    <location>
        <begin position="723"/>
        <end position="739"/>
    </location>
</feature>